<comment type="caution">
    <text evidence="2">The sequence shown here is derived from an EMBL/GenBank/DDBJ whole genome shotgun (WGS) entry which is preliminary data.</text>
</comment>
<keyword evidence="2" id="KW-0489">Methyltransferase</keyword>
<proteinExistence type="predicted"/>
<reference evidence="2 3" key="1">
    <citation type="submission" date="2018-03" db="EMBL/GenBank/DDBJ databases">
        <title>Genomic Encyclopedia of Archaeal and Bacterial Type Strains, Phase II (KMG-II): from individual species to whole genera.</title>
        <authorList>
            <person name="Goeker M."/>
        </authorList>
    </citation>
    <scope>NUCLEOTIDE SEQUENCE [LARGE SCALE GENOMIC DNA]</scope>
    <source>
        <strain evidence="2 3">DSM 100214</strain>
    </source>
</reference>
<dbReference type="CDD" id="cd02440">
    <property type="entry name" value="AdoMet_MTases"/>
    <property type="match status" value="1"/>
</dbReference>
<sequence>MITEIAKYWDKQSAIWSEEKKEAWTLPETTYWLEYFKSLLPNLPGNKVLEVGTASGYFANILHLAGYEVTAVDLSPNMVEEAQKVSADLGLSINYHVMDAQELEFSENQFDLVFTRLMTWTTPDVEKFYAASFKVLQPKGLFLNFDGDFGNMRFSQEGHEKYPAGIMEEANVIKSKLDISKYSRPKRDLELLEKVGFSKVEVDEEAQNRLLHKPEDNSSLFQLTAIKPQS</sequence>
<dbReference type="PANTHER" id="PTHR43591">
    <property type="entry name" value="METHYLTRANSFERASE"/>
    <property type="match status" value="1"/>
</dbReference>
<accession>A0A2V3PTD3</accession>
<dbReference type="Proteomes" id="UP000247973">
    <property type="component" value="Unassembled WGS sequence"/>
</dbReference>
<keyword evidence="2" id="KW-0808">Transferase</keyword>
<evidence type="ECO:0000259" key="1">
    <source>
        <dbReference type="Pfam" id="PF08241"/>
    </source>
</evidence>
<protein>
    <submittedName>
        <fullName evidence="2">Ubiquinone/menaquinone biosynthesis C-methylase UbiE</fullName>
    </submittedName>
</protein>
<dbReference type="RefSeq" id="WP_110310009.1">
    <property type="nucleotide sequence ID" value="NZ_QICL01000005.1"/>
</dbReference>
<dbReference type="Gene3D" id="3.40.50.150">
    <property type="entry name" value="Vaccinia Virus protein VP39"/>
    <property type="match status" value="1"/>
</dbReference>
<evidence type="ECO:0000313" key="3">
    <source>
        <dbReference type="Proteomes" id="UP000247973"/>
    </source>
</evidence>
<feature type="domain" description="Methyltransferase type 11" evidence="1">
    <location>
        <begin position="49"/>
        <end position="143"/>
    </location>
</feature>
<gene>
    <name evidence="2" type="ORF">CLV62_105103</name>
</gene>
<dbReference type="InterPro" id="IPR029063">
    <property type="entry name" value="SAM-dependent_MTases_sf"/>
</dbReference>
<dbReference type="SUPFAM" id="SSF53335">
    <property type="entry name" value="S-adenosyl-L-methionine-dependent methyltransferases"/>
    <property type="match status" value="1"/>
</dbReference>
<dbReference type="PANTHER" id="PTHR43591:SF110">
    <property type="entry name" value="RHODANESE DOMAIN-CONTAINING PROTEIN"/>
    <property type="match status" value="1"/>
</dbReference>
<keyword evidence="2" id="KW-0830">Ubiquinone</keyword>
<dbReference type="AlphaFoldDB" id="A0A2V3PTD3"/>
<dbReference type="Pfam" id="PF08241">
    <property type="entry name" value="Methyltransf_11"/>
    <property type="match status" value="1"/>
</dbReference>
<name>A0A2V3PTD3_9BACT</name>
<dbReference type="InterPro" id="IPR013216">
    <property type="entry name" value="Methyltransf_11"/>
</dbReference>
<organism evidence="2 3">
    <name type="scientific">Dysgonomonas alginatilytica</name>
    <dbReference type="NCBI Taxonomy" id="1605892"/>
    <lineage>
        <taxon>Bacteria</taxon>
        <taxon>Pseudomonadati</taxon>
        <taxon>Bacteroidota</taxon>
        <taxon>Bacteroidia</taxon>
        <taxon>Bacteroidales</taxon>
        <taxon>Dysgonomonadaceae</taxon>
        <taxon>Dysgonomonas</taxon>
    </lineage>
</organism>
<keyword evidence="3" id="KW-1185">Reference proteome</keyword>
<dbReference type="OrthoDB" id="9810066at2"/>
<dbReference type="GO" id="GO:0008757">
    <property type="term" value="F:S-adenosylmethionine-dependent methyltransferase activity"/>
    <property type="evidence" value="ECO:0007669"/>
    <property type="project" value="InterPro"/>
</dbReference>
<dbReference type="EMBL" id="QICL01000005">
    <property type="protein sequence ID" value="PXV66352.1"/>
    <property type="molecule type" value="Genomic_DNA"/>
</dbReference>
<dbReference type="GO" id="GO:0032259">
    <property type="term" value="P:methylation"/>
    <property type="evidence" value="ECO:0007669"/>
    <property type="project" value="UniProtKB-KW"/>
</dbReference>
<evidence type="ECO:0000313" key="2">
    <source>
        <dbReference type="EMBL" id="PXV66352.1"/>
    </source>
</evidence>